<feature type="compositionally biased region" description="Basic residues" evidence="2">
    <location>
        <begin position="10"/>
        <end position="19"/>
    </location>
</feature>
<sequence>MSDSTTQGNNRRRRSRGGRNRPGSSGGQHSPSSRPGSTPRAGHQEPSGLQKILSFFSFGLLGKQKSLPRAATPQPRNQSTRTESGGRDRDRDSRPPREPKPRREPVSVNPSDISTERLYVGNLSYDATESDLFELFSGLGSVRNCEVVVNNRTQRSKGFAFVTMGSVDEARRAVQELGGKDFMNRALQLSGAKPIGSSEDRSQRESDG</sequence>
<keyword evidence="1" id="KW-0694">RNA-binding</keyword>
<dbReference type="Gene3D" id="3.30.70.330">
    <property type="match status" value="1"/>
</dbReference>
<reference evidence="4 5" key="1">
    <citation type="submission" date="2019-03" db="EMBL/GenBank/DDBJ databases">
        <title>Genomic Encyclopedia of Archaeal and Bacterial Type Strains, Phase II (KMG-II): from individual species to whole genera.</title>
        <authorList>
            <person name="Goeker M."/>
        </authorList>
    </citation>
    <scope>NUCLEOTIDE SEQUENCE [LARGE SCALE GENOMIC DNA]</scope>
    <source>
        <strain evidence="4 5">ATCC 25309</strain>
    </source>
</reference>
<feature type="compositionally biased region" description="Basic and acidic residues" evidence="2">
    <location>
        <begin position="84"/>
        <end position="105"/>
    </location>
</feature>
<dbReference type="InterPro" id="IPR050502">
    <property type="entry name" value="Euk_RNA-bind_prot"/>
</dbReference>
<feature type="domain" description="RRM" evidence="3">
    <location>
        <begin position="116"/>
        <end position="194"/>
    </location>
</feature>
<dbReference type="SUPFAM" id="SSF54928">
    <property type="entry name" value="RNA-binding domain, RBD"/>
    <property type="match status" value="1"/>
</dbReference>
<dbReference type="AlphaFoldDB" id="A0A4R7RJS0"/>
<evidence type="ECO:0000313" key="4">
    <source>
        <dbReference type="EMBL" id="TDU64351.1"/>
    </source>
</evidence>
<dbReference type="PANTHER" id="PTHR48025:SF1">
    <property type="entry name" value="RRM DOMAIN-CONTAINING PROTEIN"/>
    <property type="match status" value="1"/>
</dbReference>
<comment type="caution">
    <text evidence="4">The sequence shown here is derived from an EMBL/GenBank/DDBJ whole genome shotgun (WGS) entry which is preliminary data.</text>
</comment>
<dbReference type="GO" id="GO:0003729">
    <property type="term" value="F:mRNA binding"/>
    <property type="evidence" value="ECO:0007669"/>
    <property type="project" value="TreeGrafter"/>
</dbReference>
<evidence type="ECO:0000259" key="3">
    <source>
        <dbReference type="PROSITE" id="PS50102"/>
    </source>
</evidence>
<feature type="compositionally biased region" description="Low complexity" evidence="2">
    <location>
        <begin position="21"/>
        <end position="37"/>
    </location>
</feature>
<dbReference type="RefSeq" id="WP_166647404.1">
    <property type="nucleotide sequence ID" value="NZ_SOCA01000011.1"/>
</dbReference>
<feature type="compositionally biased region" description="Basic and acidic residues" evidence="2">
    <location>
        <begin position="198"/>
        <end position="208"/>
    </location>
</feature>
<organism evidence="4 5">
    <name type="scientific">Prosthecobacter fusiformis</name>
    <dbReference type="NCBI Taxonomy" id="48464"/>
    <lineage>
        <taxon>Bacteria</taxon>
        <taxon>Pseudomonadati</taxon>
        <taxon>Verrucomicrobiota</taxon>
        <taxon>Verrucomicrobiia</taxon>
        <taxon>Verrucomicrobiales</taxon>
        <taxon>Verrucomicrobiaceae</taxon>
        <taxon>Prosthecobacter</taxon>
    </lineage>
</organism>
<feature type="region of interest" description="Disordered" evidence="2">
    <location>
        <begin position="64"/>
        <end position="113"/>
    </location>
</feature>
<protein>
    <submittedName>
        <fullName evidence="4">RNA recognition motif-containing protein</fullName>
    </submittedName>
</protein>
<dbReference type="Proteomes" id="UP000295662">
    <property type="component" value="Unassembled WGS sequence"/>
</dbReference>
<dbReference type="CDD" id="cd00590">
    <property type="entry name" value="RRM_SF"/>
    <property type="match status" value="1"/>
</dbReference>
<dbReference type="InterPro" id="IPR000504">
    <property type="entry name" value="RRM_dom"/>
</dbReference>
<evidence type="ECO:0000313" key="5">
    <source>
        <dbReference type="Proteomes" id="UP000295662"/>
    </source>
</evidence>
<dbReference type="EMBL" id="SOCA01000011">
    <property type="protein sequence ID" value="TDU64351.1"/>
    <property type="molecule type" value="Genomic_DNA"/>
</dbReference>
<gene>
    <name evidence="4" type="ORF">EI77_04239</name>
</gene>
<dbReference type="PANTHER" id="PTHR48025">
    <property type="entry name" value="OS02G0815200 PROTEIN"/>
    <property type="match status" value="1"/>
</dbReference>
<feature type="region of interest" description="Disordered" evidence="2">
    <location>
        <begin position="1"/>
        <end position="50"/>
    </location>
</feature>
<dbReference type="InterPro" id="IPR035979">
    <property type="entry name" value="RBD_domain_sf"/>
</dbReference>
<proteinExistence type="predicted"/>
<dbReference type="SMART" id="SM00360">
    <property type="entry name" value="RRM"/>
    <property type="match status" value="1"/>
</dbReference>
<evidence type="ECO:0000256" key="2">
    <source>
        <dbReference type="SAM" id="MobiDB-lite"/>
    </source>
</evidence>
<dbReference type="InterPro" id="IPR012677">
    <property type="entry name" value="Nucleotide-bd_a/b_plait_sf"/>
</dbReference>
<keyword evidence="5" id="KW-1185">Reference proteome</keyword>
<evidence type="ECO:0000256" key="1">
    <source>
        <dbReference type="ARBA" id="ARBA00022884"/>
    </source>
</evidence>
<accession>A0A4R7RJS0</accession>
<name>A0A4R7RJS0_9BACT</name>
<feature type="region of interest" description="Disordered" evidence="2">
    <location>
        <begin position="188"/>
        <end position="208"/>
    </location>
</feature>
<dbReference type="PROSITE" id="PS50102">
    <property type="entry name" value="RRM"/>
    <property type="match status" value="1"/>
</dbReference>
<dbReference type="Pfam" id="PF00076">
    <property type="entry name" value="RRM_1"/>
    <property type="match status" value="1"/>
</dbReference>